<dbReference type="InterPro" id="IPR006140">
    <property type="entry name" value="D-isomer_DH_NAD-bd"/>
</dbReference>
<comment type="similarity">
    <text evidence="2">Belongs to the D-isomer specific 2-hydroxyacid dehydrogenase family.</text>
</comment>
<dbReference type="CDD" id="cd12168">
    <property type="entry name" value="Mand_dh_like"/>
    <property type="match status" value="1"/>
</dbReference>
<evidence type="ECO:0008006" key="7">
    <source>
        <dbReference type="Google" id="ProtNLM"/>
    </source>
</evidence>
<keyword evidence="6" id="KW-1185">Reference proteome</keyword>
<evidence type="ECO:0000313" key="5">
    <source>
        <dbReference type="EMBL" id="RSH94116.1"/>
    </source>
</evidence>
<dbReference type="GO" id="GO:0016618">
    <property type="term" value="F:hydroxypyruvate reductase [NAD(P)H] activity"/>
    <property type="evidence" value="ECO:0007669"/>
    <property type="project" value="TreeGrafter"/>
</dbReference>
<dbReference type="InterPro" id="IPR006139">
    <property type="entry name" value="D-isomer_2_OHA_DH_cat_dom"/>
</dbReference>
<dbReference type="Pfam" id="PF00389">
    <property type="entry name" value="2-Hacid_dh"/>
    <property type="match status" value="1"/>
</dbReference>
<dbReference type="EMBL" id="RSCD01000003">
    <property type="protein sequence ID" value="RSH94116.1"/>
    <property type="molecule type" value="Genomic_DNA"/>
</dbReference>
<protein>
    <recommendedName>
        <fullName evidence="7">D-isomer specific 2-hydroxyacid dehydrogenase NAD-binding domain-containing protein</fullName>
    </recommendedName>
</protein>
<accession>A0A427YSV9</accession>
<dbReference type="AlphaFoldDB" id="A0A427YSV9"/>
<dbReference type="InterPro" id="IPR036291">
    <property type="entry name" value="NAD(P)-bd_dom_sf"/>
</dbReference>
<dbReference type="GO" id="GO:0051287">
    <property type="term" value="F:NAD binding"/>
    <property type="evidence" value="ECO:0007669"/>
    <property type="project" value="InterPro"/>
</dbReference>
<comment type="caution">
    <text evidence="5">The sequence shown here is derived from an EMBL/GenBank/DDBJ whole genome shotgun (WGS) entry which is preliminary data.</text>
</comment>
<proteinExistence type="inferred from homology"/>
<dbReference type="PANTHER" id="PTHR10996:SF129">
    <property type="entry name" value="2-HYDROXYACID DEHYDROGENASE C1773.17C-RELATED"/>
    <property type="match status" value="1"/>
</dbReference>
<dbReference type="GO" id="GO:0005829">
    <property type="term" value="C:cytosol"/>
    <property type="evidence" value="ECO:0007669"/>
    <property type="project" value="TreeGrafter"/>
</dbReference>
<dbReference type="Proteomes" id="UP000279259">
    <property type="component" value="Unassembled WGS sequence"/>
</dbReference>
<dbReference type="SUPFAM" id="SSF52283">
    <property type="entry name" value="Formate/glycerate dehydrogenase catalytic domain-like"/>
    <property type="match status" value="1"/>
</dbReference>
<dbReference type="Gene3D" id="3.40.50.720">
    <property type="entry name" value="NAD(P)-binding Rossmann-like Domain"/>
    <property type="match status" value="2"/>
</dbReference>
<evidence type="ECO:0000259" key="3">
    <source>
        <dbReference type="Pfam" id="PF00389"/>
    </source>
</evidence>
<dbReference type="Pfam" id="PF02826">
    <property type="entry name" value="2-Hacid_dh_C"/>
    <property type="match status" value="1"/>
</dbReference>
<keyword evidence="1 2" id="KW-0560">Oxidoreductase</keyword>
<feature type="domain" description="D-isomer specific 2-hydroxyacid dehydrogenase NAD-binding" evidence="4">
    <location>
        <begin position="131"/>
        <end position="304"/>
    </location>
</feature>
<feature type="domain" description="D-isomer specific 2-hydroxyacid dehydrogenase catalytic" evidence="3">
    <location>
        <begin position="58"/>
        <end position="336"/>
    </location>
</feature>
<dbReference type="SUPFAM" id="SSF51735">
    <property type="entry name" value="NAD(P)-binding Rossmann-fold domains"/>
    <property type="match status" value="1"/>
</dbReference>
<reference evidence="5 6" key="1">
    <citation type="submission" date="2018-11" db="EMBL/GenBank/DDBJ databases">
        <title>Genome sequence of Saitozyma podzolica DSM 27192.</title>
        <authorList>
            <person name="Aliyu H."/>
            <person name="Gorte O."/>
            <person name="Ochsenreither K."/>
        </authorList>
    </citation>
    <scope>NUCLEOTIDE SEQUENCE [LARGE SCALE GENOMIC DNA]</scope>
    <source>
        <strain evidence="5 6">DSM 27192</strain>
    </source>
</reference>
<name>A0A427YSV9_9TREE</name>
<dbReference type="PROSITE" id="PS00671">
    <property type="entry name" value="D_2_HYDROXYACID_DH_3"/>
    <property type="match status" value="1"/>
</dbReference>
<dbReference type="OrthoDB" id="298012at2759"/>
<gene>
    <name evidence="5" type="ORF">EHS25_006770</name>
</gene>
<dbReference type="InterPro" id="IPR050223">
    <property type="entry name" value="D-isomer_2-hydroxyacid_DH"/>
</dbReference>
<evidence type="ECO:0000256" key="1">
    <source>
        <dbReference type="ARBA" id="ARBA00023002"/>
    </source>
</evidence>
<dbReference type="GO" id="GO:0030267">
    <property type="term" value="F:glyoxylate reductase (NADPH) activity"/>
    <property type="evidence" value="ECO:0007669"/>
    <property type="project" value="TreeGrafter"/>
</dbReference>
<sequence>MPIALQQKKKIIGIGHPQGAIKEFEELCRDFDVHVVERGPRGKVIPEIERICAEHGPFEAAYILFANGGWAPMDEELCAAMWKDGNNVGCFAQCGTGYDNCVIPDYTKHNCYFTNTPDAVTQSTADFTVFLFLAALRGSTYCEMVANKGLWHQGLELTTDPDGLTLGVLGMGRIGKDFARKVRAFGVKIIYNTRTRLPEEEEKTLGLTYVSKAELVKTSDVISCLTPFTAETYHLLDHDEFKEMKDGVFIINSSRGPVINEEALIDALKSNKVKRAALDVFEKEPSIPEYFLNNPKVTVMPHVAAYTDGTIYRGERDAFANCRAFLETGKPVTPVNGPF</sequence>
<dbReference type="STRING" id="1890683.A0A427YSV9"/>
<evidence type="ECO:0000259" key="4">
    <source>
        <dbReference type="Pfam" id="PF02826"/>
    </source>
</evidence>
<organism evidence="5 6">
    <name type="scientific">Saitozyma podzolica</name>
    <dbReference type="NCBI Taxonomy" id="1890683"/>
    <lineage>
        <taxon>Eukaryota</taxon>
        <taxon>Fungi</taxon>
        <taxon>Dikarya</taxon>
        <taxon>Basidiomycota</taxon>
        <taxon>Agaricomycotina</taxon>
        <taxon>Tremellomycetes</taxon>
        <taxon>Tremellales</taxon>
        <taxon>Trimorphomycetaceae</taxon>
        <taxon>Saitozyma</taxon>
    </lineage>
</organism>
<dbReference type="InterPro" id="IPR029753">
    <property type="entry name" value="D-isomer_DH_CS"/>
</dbReference>
<evidence type="ECO:0000313" key="6">
    <source>
        <dbReference type="Proteomes" id="UP000279259"/>
    </source>
</evidence>
<dbReference type="PANTHER" id="PTHR10996">
    <property type="entry name" value="2-HYDROXYACID DEHYDROGENASE-RELATED"/>
    <property type="match status" value="1"/>
</dbReference>
<evidence type="ECO:0000256" key="2">
    <source>
        <dbReference type="RuleBase" id="RU003719"/>
    </source>
</evidence>